<proteinExistence type="predicted"/>
<dbReference type="AlphaFoldDB" id="A0A5M6ZJN1"/>
<dbReference type="Pfam" id="PF09608">
    <property type="entry name" value="Alph_Pro_TM"/>
    <property type="match status" value="1"/>
</dbReference>
<keyword evidence="3" id="KW-1185">Reference proteome</keyword>
<accession>A0A5M6ZJN1</accession>
<sequence length="262" mass="28077">MAALAAPASGHDTDPPVQPEAQIAAALTEDVVEIRSTFAGAELVLYGAAVGLEPGDDIAVVVRGPVRDLRVMRRQRVLGVWVNSDPVFFEGVEGYYAVASTRPLAEFATFSALRRNRIGMEHVRLSAPDTERIETRFGVPGVVVSDIGAAIVDYRAAVVRNKARSGLYVEASGGVEVLEAGLFRARVVLPPATPTGVYDADVYLFRDGVPIAVRRTSLEVVKAGAERAIYDLAHERPLAYGLLAVLLAVLSGWLASVVMRRN</sequence>
<protein>
    <recommendedName>
        <fullName evidence="4">TIGR02186 family protein</fullName>
    </recommendedName>
</protein>
<reference evidence="2 3" key="1">
    <citation type="submission" date="2019-09" db="EMBL/GenBank/DDBJ databases">
        <authorList>
            <person name="Kevbrin V."/>
            <person name="Grouzdev D.S."/>
        </authorList>
    </citation>
    <scope>NUCLEOTIDE SEQUENCE [LARGE SCALE GENOMIC DNA]</scope>
    <source>
        <strain evidence="2 3">G-192</strain>
    </source>
</reference>
<dbReference type="Proteomes" id="UP000325122">
    <property type="component" value="Unassembled WGS sequence"/>
</dbReference>
<feature type="transmembrane region" description="Helical" evidence="1">
    <location>
        <begin position="238"/>
        <end position="259"/>
    </location>
</feature>
<evidence type="ECO:0008006" key="4">
    <source>
        <dbReference type="Google" id="ProtNLM"/>
    </source>
</evidence>
<evidence type="ECO:0000313" key="3">
    <source>
        <dbReference type="Proteomes" id="UP000325122"/>
    </source>
</evidence>
<gene>
    <name evidence="2" type="ORF">F1654_10285</name>
</gene>
<name>A0A5M6ZJN1_9PROT</name>
<evidence type="ECO:0000313" key="2">
    <source>
        <dbReference type="EMBL" id="KAA5802441.1"/>
    </source>
</evidence>
<evidence type="ECO:0000256" key="1">
    <source>
        <dbReference type="SAM" id="Phobius"/>
    </source>
</evidence>
<keyword evidence="1" id="KW-0812">Transmembrane</keyword>
<keyword evidence="1" id="KW-1133">Transmembrane helix</keyword>
<organism evidence="2 3">
    <name type="scientific">Alkalicaulis satelles</name>
    <dbReference type="NCBI Taxonomy" id="2609175"/>
    <lineage>
        <taxon>Bacteria</taxon>
        <taxon>Pseudomonadati</taxon>
        <taxon>Pseudomonadota</taxon>
        <taxon>Alphaproteobacteria</taxon>
        <taxon>Maricaulales</taxon>
        <taxon>Maricaulaceae</taxon>
        <taxon>Alkalicaulis</taxon>
    </lineage>
</organism>
<dbReference type="EMBL" id="VWOJ01000003">
    <property type="protein sequence ID" value="KAA5802441.1"/>
    <property type="molecule type" value="Genomic_DNA"/>
</dbReference>
<dbReference type="InterPro" id="IPR019088">
    <property type="entry name" value="CHP02186-rel_TM"/>
</dbReference>
<keyword evidence="1" id="KW-0472">Membrane</keyword>
<comment type="caution">
    <text evidence="2">The sequence shown here is derived from an EMBL/GenBank/DDBJ whole genome shotgun (WGS) entry which is preliminary data.</text>
</comment>